<comment type="caution">
    <text evidence="1">The sequence shown here is derived from an EMBL/GenBank/DDBJ whole genome shotgun (WGS) entry which is preliminary data.</text>
</comment>
<evidence type="ECO:0000313" key="1">
    <source>
        <dbReference type="EMBL" id="MBR0798244.1"/>
    </source>
</evidence>
<protein>
    <submittedName>
        <fullName evidence="1">PilN domain-containing protein</fullName>
    </submittedName>
</protein>
<dbReference type="PANTHER" id="PTHR40278">
    <property type="entry name" value="DNA UTILIZATION PROTEIN HOFN"/>
    <property type="match status" value="1"/>
</dbReference>
<name>A0ABS5FN56_9BRAD</name>
<gene>
    <name evidence="1" type="ORF">JQ615_22915</name>
</gene>
<keyword evidence="2" id="KW-1185">Reference proteome</keyword>
<sequence>MTVFSTIGSILGAWTASVANAIIAGNGRIVSPRVVRLVETDDGGFAVEATGKVGKADNGPSRIAFADGVLSAPNLAPLFRGKRVEIILQPKRFLFRPLELPARAADFVEGIVRAQIDRLTPWSAAEAVFGCTAPVADGSDTISTMIAATTRKVATGYTQAVAAFNPSAVAVCTDVEGQTTPVKVFEQSARGRLDAARLKHGLQIVLGAAAAVAVLSVAISTYVASSLSAQEDEVARQISARRAAMRAGADGGDRSPIAALERRKHETASSVIVLETLSRVLPDHTYVTELHLAGDKLQISGITGDAPSLIPLIERSQHFTRATFYAPTTRAPSDPGERFHIEAHVEPKNTLNAIVTP</sequence>
<proteinExistence type="predicted"/>
<dbReference type="InterPro" id="IPR052534">
    <property type="entry name" value="Extracell_DNA_Util/SecSys_Comp"/>
</dbReference>
<dbReference type="Pfam" id="PF05137">
    <property type="entry name" value="PilN"/>
    <property type="match status" value="1"/>
</dbReference>
<evidence type="ECO:0000313" key="2">
    <source>
        <dbReference type="Proteomes" id="UP001315278"/>
    </source>
</evidence>
<dbReference type="InterPro" id="IPR007813">
    <property type="entry name" value="PilN"/>
</dbReference>
<dbReference type="PANTHER" id="PTHR40278:SF1">
    <property type="entry name" value="DNA UTILIZATION PROTEIN HOFN"/>
    <property type="match status" value="1"/>
</dbReference>
<reference evidence="2" key="1">
    <citation type="journal article" date="2021" name="ISME J.">
        <title>Evolutionary origin and ecological implication of a unique nif island in free-living Bradyrhizobium lineages.</title>
        <authorList>
            <person name="Tao J."/>
        </authorList>
    </citation>
    <scope>NUCLEOTIDE SEQUENCE [LARGE SCALE GENOMIC DNA]</scope>
    <source>
        <strain evidence="2">SZCCT0434</strain>
    </source>
</reference>
<dbReference type="EMBL" id="JAFCJH010000025">
    <property type="protein sequence ID" value="MBR0798244.1"/>
    <property type="molecule type" value="Genomic_DNA"/>
</dbReference>
<dbReference type="Proteomes" id="UP001315278">
    <property type="component" value="Unassembled WGS sequence"/>
</dbReference>
<accession>A0ABS5FN56</accession>
<dbReference type="RefSeq" id="WP_212493654.1">
    <property type="nucleotide sequence ID" value="NZ_JAFCJH010000025.1"/>
</dbReference>
<organism evidence="1 2">
    <name type="scientific">Bradyrhizobium jicamae</name>
    <dbReference type="NCBI Taxonomy" id="280332"/>
    <lineage>
        <taxon>Bacteria</taxon>
        <taxon>Pseudomonadati</taxon>
        <taxon>Pseudomonadota</taxon>
        <taxon>Alphaproteobacteria</taxon>
        <taxon>Hyphomicrobiales</taxon>
        <taxon>Nitrobacteraceae</taxon>
        <taxon>Bradyrhizobium</taxon>
    </lineage>
</organism>